<evidence type="ECO:0000256" key="9">
    <source>
        <dbReference type="PIRSR" id="PIRSR001589-1"/>
    </source>
</evidence>
<evidence type="ECO:0000256" key="11">
    <source>
        <dbReference type="PIRSR" id="PIRSR001589-3"/>
    </source>
</evidence>
<dbReference type="CDD" id="cd00712">
    <property type="entry name" value="AsnB"/>
    <property type="match status" value="1"/>
</dbReference>
<feature type="site" description="Important for beta-aspartyl-AMP intermediate formation" evidence="11">
    <location>
        <position position="403"/>
    </location>
</feature>
<evidence type="ECO:0000256" key="10">
    <source>
        <dbReference type="PIRSR" id="PIRSR001589-2"/>
    </source>
</evidence>
<comment type="similarity">
    <text evidence="2">Belongs to the asparagine synthetase family.</text>
</comment>
<keyword evidence="13" id="KW-0436">Ligase</keyword>
<comment type="pathway">
    <text evidence="1">Amino-acid biosynthesis; L-asparagine biosynthesis; L-asparagine from L-aspartate (L-Gln route): step 1/1.</text>
</comment>
<dbReference type="PANTHER" id="PTHR43284:SF1">
    <property type="entry name" value="ASPARAGINE SYNTHETASE"/>
    <property type="match status" value="1"/>
</dbReference>
<feature type="binding site" evidence="10">
    <location>
        <position position="318"/>
    </location>
    <ligand>
        <name>ATP</name>
        <dbReference type="ChEBI" id="CHEBI:30616"/>
    </ligand>
</feature>
<dbReference type="EMBL" id="CP002293">
    <property type="protein sequence ID" value="ADP75785.1"/>
    <property type="molecule type" value="Genomic_DNA"/>
</dbReference>
<evidence type="ECO:0000256" key="1">
    <source>
        <dbReference type="ARBA" id="ARBA00005187"/>
    </source>
</evidence>
<evidence type="ECO:0000256" key="8">
    <source>
        <dbReference type="ARBA" id="ARBA00048741"/>
    </source>
</evidence>
<reference evidence="13" key="1">
    <citation type="submission" date="2010-10" db="EMBL/GenBank/DDBJ databases">
        <title>Complete sequence of chromosome of Geobacillus sp. Y4.1MC1.</title>
        <authorList>
            <consortium name="US DOE Joint Genome Institute"/>
            <person name="Lucas S."/>
            <person name="Copeland A."/>
            <person name="Lapidus A."/>
            <person name="Cheng J.-F."/>
            <person name="Bruce D."/>
            <person name="Goodwin L."/>
            <person name="Pitluck S."/>
            <person name="Chertkov O."/>
            <person name="Zhang X."/>
            <person name="Detter J.C."/>
            <person name="Han C."/>
            <person name="Tapia R."/>
            <person name="Land M."/>
            <person name="Hauser L."/>
            <person name="Jeffries C."/>
            <person name="Kyrpides N."/>
            <person name="Ivanova N."/>
            <person name="Ovchinnikova G."/>
            <person name="Brumm P."/>
            <person name="Mead D."/>
            <person name="Woyke T."/>
        </authorList>
    </citation>
    <scope>NUCLEOTIDE SEQUENCE [LARGE SCALE GENOMIC DNA]</scope>
    <source>
        <strain evidence="13">Y4.1MC1</strain>
    </source>
</reference>
<dbReference type="GO" id="GO:0004066">
    <property type="term" value="F:asparagine synthase (glutamine-hydrolyzing) activity"/>
    <property type="evidence" value="ECO:0007669"/>
    <property type="project" value="UniProtKB-EC"/>
</dbReference>
<dbReference type="Gene3D" id="3.60.20.10">
    <property type="entry name" value="Glutamine Phosphoribosylpyrophosphate, subunit 1, domain 1"/>
    <property type="match status" value="1"/>
</dbReference>
<dbReference type="InterPro" id="IPR014729">
    <property type="entry name" value="Rossmann-like_a/b/a_fold"/>
</dbReference>
<dbReference type="PROSITE" id="PS51278">
    <property type="entry name" value="GATASE_TYPE_2"/>
    <property type="match status" value="1"/>
</dbReference>
<dbReference type="GO" id="GO:0005829">
    <property type="term" value="C:cytosol"/>
    <property type="evidence" value="ECO:0007669"/>
    <property type="project" value="TreeGrafter"/>
</dbReference>
<protein>
    <recommendedName>
        <fullName evidence="3">asparagine synthase (glutamine-hydrolyzing)</fullName>
        <ecNumber evidence="3">6.3.5.4</ecNumber>
    </recommendedName>
</protein>
<evidence type="ECO:0000256" key="5">
    <source>
        <dbReference type="ARBA" id="ARBA00022840"/>
    </source>
</evidence>
<sequence>MENGTSYAENKITFFSSVKKGLVHMCGITGWVDFQRDLRTEKETIVKMTETLAKRGPDDTNVWLSEHAAFGHKRLIVVDPAGGKQPMTRIKNGYHYTVCYNGELYNTEDIRKELLKKGYTFRGHSDTEVLLTAYMEWKERCVDYLNGIFAFAIWDEQRGQLFLARDRLGVKPLFYRHDHASILFGSELKAILAHPDVKAEVDGEGLAEVFGLGPSRTPGHGVFRGMKELRPAHALTFSREGIRVWRYWNVQSDVHRDSLDETVEKLRFLLIDAVTRQLVSDVPVCTFLSGGIDSSSITAIAATVFAKEGKGQLHTYSIDYEGNDQYFQANDFQPNADTPFIELISETFQTVHHHCVISQEALFDHLREAVVVRDIPGMTDVDSSLLWFCRQIRKDFVVSLSGECADEIFGGYPWFHRPDDLERRGFPWMRSTEARIDLLKEEWKKKLRLDEYVQTRFRETIAEVPRLEGESAEDAKRRELFYLNMIWFMTTLLDRKDRMSMGASLEVRVPFADHRLVEYVWNIPWEMKMYGNREKGILRKALEGILPEEVLYRKKSPYPKTHHPLYTKLVKNWVKELLHDRLSILYEFFDAKKLEELVETEGKSFQVPWFGQLMTGPQLLAYLGQVHVWFEHYGITIKE</sequence>
<gene>
    <name evidence="13" type="ORF">GY4MC1_3108</name>
</gene>
<keyword evidence="7 9" id="KW-0315">Glutamine amidotransferase</keyword>
<feature type="binding site" evidence="10">
    <location>
        <position position="126"/>
    </location>
    <ligand>
        <name>L-glutamine</name>
        <dbReference type="ChEBI" id="CHEBI:58359"/>
    </ligand>
</feature>
<dbReference type="InterPro" id="IPR051786">
    <property type="entry name" value="ASN_synthetase/amidase"/>
</dbReference>
<dbReference type="SUPFAM" id="SSF52402">
    <property type="entry name" value="Adenine nucleotide alpha hydrolases-like"/>
    <property type="match status" value="1"/>
</dbReference>
<dbReference type="Gene3D" id="3.40.50.620">
    <property type="entry name" value="HUPs"/>
    <property type="match status" value="1"/>
</dbReference>
<dbReference type="AlphaFoldDB" id="A0A7U3YHM2"/>
<feature type="domain" description="Glutamine amidotransferase type-2" evidence="12">
    <location>
        <begin position="26"/>
        <end position="240"/>
    </location>
</feature>
<dbReference type="PIRSF" id="PIRSF001589">
    <property type="entry name" value="Asn_synthetase_glu-h"/>
    <property type="match status" value="1"/>
</dbReference>
<dbReference type="InterPro" id="IPR029055">
    <property type="entry name" value="Ntn_hydrolases_N"/>
</dbReference>
<evidence type="ECO:0000259" key="12">
    <source>
        <dbReference type="PROSITE" id="PS51278"/>
    </source>
</evidence>
<dbReference type="InterPro" id="IPR017932">
    <property type="entry name" value="GATase_2_dom"/>
</dbReference>
<dbReference type="GO" id="GO:0006529">
    <property type="term" value="P:asparagine biosynthetic process"/>
    <property type="evidence" value="ECO:0007669"/>
    <property type="project" value="UniProtKB-KW"/>
</dbReference>
<evidence type="ECO:0000256" key="4">
    <source>
        <dbReference type="ARBA" id="ARBA00022741"/>
    </source>
</evidence>
<keyword evidence="4 10" id="KW-0547">Nucleotide-binding</keyword>
<proteinExistence type="inferred from homology"/>
<keyword evidence="5 10" id="KW-0067">ATP-binding</keyword>
<evidence type="ECO:0000256" key="7">
    <source>
        <dbReference type="ARBA" id="ARBA00022962"/>
    </source>
</evidence>
<evidence type="ECO:0000256" key="3">
    <source>
        <dbReference type="ARBA" id="ARBA00012737"/>
    </source>
</evidence>
<evidence type="ECO:0000256" key="2">
    <source>
        <dbReference type="ARBA" id="ARBA00005752"/>
    </source>
</evidence>
<feature type="binding site" evidence="10">
    <location>
        <begin position="401"/>
        <end position="402"/>
    </location>
    <ligand>
        <name>ATP</name>
        <dbReference type="ChEBI" id="CHEBI:30616"/>
    </ligand>
</feature>
<evidence type="ECO:0000313" key="13">
    <source>
        <dbReference type="EMBL" id="ADP75785.1"/>
    </source>
</evidence>
<dbReference type="Pfam" id="PF13537">
    <property type="entry name" value="GATase_7"/>
    <property type="match status" value="1"/>
</dbReference>
<dbReference type="InterPro" id="IPR001962">
    <property type="entry name" value="Asn_synthase"/>
</dbReference>
<dbReference type="PANTHER" id="PTHR43284">
    <property type="entry name" value="ASPARAGINE SYNTHETASE (GLUTAMINE-HYDROLYZING)"/>
    <property type="match status" value="1"/>
</dbReference>
<dbReference type="SUPFAM" id="SSF56235">
    <property type="entry name" value="N-terminal nucleophile aminohydrolases (Ntn hydrolases)"/>
    <property type="match status" value="1"/>
</dbReference>
<dbReference type="NCBIfam" id="TIGR01536">
    <property type="entry name" value="asn_synth_AEB"/>
    <property type="match status" value="1"/>
</dbReference>
<dbReference type="EC" id="6.3.5.4" evidence="3"/>
<feature type="active site" description="For GATase activity" evidence="9">
    <location>
        <position position="26"/>
    </location>
</feature>
<dbReference type="Pfam" id="PF00733">
    <property type="entry name" value="Asn_synthase"/>
    <property type="match status" value="1"/>
</dbReference>
<dbReference type="InterPro" id="IPR006426">
    <property type="entry name" value="Asn_synth_AEB"/>
</dbReference>
<accession>A0A7U3YHM2</accession>
<dbReference type="GO" id="GO:0005524">
    <property type="term" value="F:ATP binding"/>
    <property type="evidence" value="ECO:0007669"/>
    <property type="project" value="UniProtKB-KW"/>
</dbReference>
<comment type="catalytic activity">
    <reaction evidence="8">
        <text>L-aspartate + L-glutamine + ATP + H2O = L-asparagine + L-glutamate + AMP + diphosphate + H(+)</text>
        <dbReference type="Rhea" id="RHEA:12228"/>
        <dbReference type="ChEBI" id="CHEBI:15377"/>
        <dbReference type="ChEBI" id="CHEBI:15378"/>
        <dbReference type="ChEBI" id="CHEBI:29985"/>
        <dbReference type="ChEBI" id="CHEBI:29991"/>
        <dbReference type="ChEBI" id="CHEBI:30616"/>
        <dbReference type="ChEBI" id="CHEBI:33019"/>
        <dbReference type="ChEBI" id="CHEBI:58048"/>
        <dbReference type="ChEBI" id="CHEBI:58359"/>
        <dbReference type="ChEBI" id="CHEBI:456215"/>
        <dbReference type="EC" id="6.3.5.4"/>
    </reaction>
</comment>
<organism evidence="13">
    <name type="scientific">Geobacillus sp. (strain Y4.1MC1)</name>
    <dbReference type="NCBI Taxonomy" id="581103"/>
    <lineage>
        <taxon>Bacteria</taxon>
        <taxon>Bacillati</taxon>
        <taxon>Bacillota</taxon>
        <taxon>Bacilli</taxon>
        <taxon>Bacillales</taxon>
        <taxon>Anoxybacillaceae</taxon>
        <taxon>Geobacillus</taxon>
    </lineage>
</organism>
<keyword evidence="6 9" id="KW-0061">Asparagine biosynthesis</keyword>
<name>A0A7U3YHM2_GEOS0</name>
<dbReference type="InterPro" id="IPR033738">
    <property type="entry name" value="AsnB_N"/>
</dbReference>
<evidence type="ECO:0000256" key="6">
    <source>
        <dbReference type="ARBA" id="ARBA00022888"/>
    </source>
</evidence>
<dbReference type="KEGG" id="gmc:GY4MC1_3108"/>
<keyword evidence="9" id="KW-0028">Amino-acid biosynthesis</keyword>
<dbReference type="CDD" id="cd01991">
    <property type="entry name" value="Asn_synthase_B_C"/>
    <property type="match status" value="1"/>
</dbReference>